<evidence type="ECO:0000313" key="1">
    <source>
        <dbReference type="EMBL" id="MFC3985203.1"/>
    </source>
</evidence>
<sequence>MSDDKPEFGYGAGGRPLWTVRDRDAEVIRTVLRKAGRQEFSERRDGFVVEGGGDGAPFLVACTEEAEGSAPELTRYRVDLVKAGYRVEPDPDDDQVLLVREGL</sequence>
<gene>
    <name evidence="1" type="ORF">ACFOYY_34095</name>
</gene>
<accession>A0ABV8FCQ5</accession>
<dbReference type="RefSeq" id="WP_386195253.1">
    <property type="nucleotide sequence ID" value="NZ_JBHSBC010000043.1"/>
</dbReference>
<organism evidence="1 2">
    <name type="scientific">Streptosporangium jomthongense</name>
    <dbReference type="NCBI Taxonomy" id="1193683"/>
    <lineage>
        <taxon>Bacteria</taxon>
        <taxon>Bacillati</taxon>
        <taxon>Actinomycetota</taxon>
        <taxon>Actinomycetes</taxon>
        <taxon>Streptosporangiales</taxon>
        <taxon>Streptosporangiaceae</taxon>
        <taxon>Streptosporangium</taxon>
    </lineage>
</organism>
<name>A0ABV8FCQ5_9ACTN</name>
<protein>
    <submittedName>
        <fullName evidence="1">Uncharacterized protein</fullName>
    </submittedName>
</protein>
<dbReference type="Proteomes" id="UP001595698">
    <property type="component" value="Unassembled WGS sequence"/>
</dbReference>
<proteinExistence type="predicted"/>
<reference evidence="2" key="1">
    <citation type="journal article" date="2019" name="Int. J. Syst. Evol. Microbiol.">
        <title>The Global Catalogue of Microorganisms (GCM) 10K type strain sequencing project: providing services to taxonomists for standard genome sequencing and annotation.</title>
        <authorList>
            <consortium name="The Broad Institute Genomics Platform"/>
            <consortium name="The Broad Institute Genome Sequencing Center for Infectious Disease"/>
            <person name="Wu L."/>
            <person name="Ma J."/>
        </authorList>
    </citation>
    <scope>NUCLEOTIDE SEQUENCE [LARGE SCALE GENOMIC DNA]</scope>
    <source>
        <strain evidence="2">TBRC 7912</strain>
    </source>
</reference>
<evidence type="ECO:0000313" key="2">
    <source>
        <dbReference type="Proteomes" id="UP001595698"/>
    </source>
</evidence>
<comment type="caution">
    <text evidence="1">The sequence shown here is derived from an EMBL/GenBank/DDBJ whole genome shotgun (WGS) entry which is preliminary data.</text>
</comment>
<dbReference type="EMBL" id="JBHSBC010000043">
    <property type="protein sequence ID" value="MFC3985203.1"/>
    <property type="molecule type" value="Genomic_DNA"/>
</dbReference>
<keyword evidence="2" id="KW-1185">Reference proteome</keyword>